<comment type="caution">
    <text evidence="1">The sequence shown here is derived from an EMBL/GenBank/DDBJ whole genome shotgun (WGS) entry which is preliminary data.</text>
</comment>
<organism evidence="1">
    <name type="scientific">marine sediment metagenome</name>
    <dbReference type="NCBI Taxonomy" id="412755"/>
    <lineage>
        <taxon>unclassified sequences</taxon>
        <taxon>metagenomes</taxon>
        <taxon>ecological metagenomes</taxon>
    </lineage>
</organism>
<evidence type="ECO:0000313" key="1">
    <source>
        <dbReference type="EMBL" id="GAH29293.1"/>
    </source>
</evidence>
<protein>
    <submittedName>
        <fullName evidence="1">Uncharacterized protein</fullName>
    </submittedName>
</protein>
<proteinExistence type="predicted"/>
<name>X1G8C0_9ZZZZ</name>
<feature type="non-terminal residue" evidence="1">
    <location>
        <position position="95"/>
    </location>
</feature>
<reference evidence="1" key="1">
    <citation type="journal article" date="2014" name="Front. Microbiol.">
        <title>High frequency of phylogenetically diverse reductive dehalogenase-homologous genes in deep subseafloor sedimentary metagenomes.</title>
        <authorList>
            <person name="Kawai M."/>
            <person name="Futagami T."/>
            <person name="Toyoda A."/>
            <person name="Takaki Y."/>
            <person name="Nishi S."/>
            <person name="Hori S."/>
            <person name="Arai W."/>
            <person name="Tsubouchi T."/>
            <person name="Morono Y."/>
            <person name="Uchiyama I."/>
            <person name="Ito T."/>
            <person name="Fujiyama A."/>
            <person name="Inagaki F."/>
            <person name="Takami H."/>
        </authorList>
    </citation>
    <scope>NUCLEOTIDE SEQUENCE</scope>
    <source>
        <strain evidence="1">Expedition CK06-06</strain>
    </source>
</reference>
<gene>
    <name evidence="1" type="ORF">S01H4_65825</name>
</gene>
<dbReference type="AlphaFoldDB" id="X1G8C0"/>
<dbReference type="EMBL" id="BART01040446">
    <property type="protein sequence ID" value="GAH29293.1"/>
    <property type="molecule type" value="Genomic_DNA"/>
</dbReference>
<sequence>MPLVSSDSYPIAERLMKLFGKIFSRFPSRFQNIVDDNTFVMDENIYGYENYWPDNWFTYRAMIGINKAGESTTFVVADVNMMRYSPGTSTIQYIT</sequence>
<accession>X1G8C0</accession>